<feature type="domain" description="HTH CENPB-type" evidence="7">
    <location>
        <begin position="975"/>
        <end position="1046"/>
    </location>
</feature>
<dbReference type="SUPFAM" id="SSF50156">
    <property type="entry name" value="PDZ domain-like"/>
    <property type="match status" value="1"/>
</dbReference>
<dbReference type="Pfam" id="PF03184">
    <property type="entry name" value="DDE_1"/>
    <property type="match status" value="1"/>
</dbReference>
<dbReference type="InterPro" id="IPR009057">
    <property type="entry name" value="Homeodomain-like_sf"/>
</dbReference>
<evidence type="ECO:0000313" key="9">
    <source>
        <dbReference type="Proteomes" id="UP001219934"/>
    </source>
</evidence>
<sequence length="1668" mass="185364">MLRVSCVAPAPPGQQWRFQCSVGVDCSDAEPRCIWLAVLRVVSPHTSPRPTPIASPRRRGSRRLIQRHRVSWAKGRRDGMVSSNENRRRPLSSGEVEGVSWHGPRTIYVQKNSQGFGFTLRHFIVYPPESSIHSLKDEENGNANGKGCPRSRLEPMDTIFVKSVKDNGPAQQAGLCTGDRLVKVNGQSILGKTYSQVIALIQNSENILELSIMPKDEDVLQLAYSQDAYLKDNEPYVGEAQNLPVPPPLCYPASKPGPPSPQPGLSLHSALDNWQCRPGASPLDNRPPAAPTPTSGWPGVPEDASGHIPPPARPRGRSSSALSALDFHFANHNAAISSATLTPPRKSSLPAPVRSHADSLCHQALSDWYYIQAEAAENTTPRHRSISQDCFAELGLALGPGPSPGSVPSAEQRRREALLSHQQAAAASHDSYWLGGLSGPGSRSCSEGLLAAYAEYEHNYGRSVETLAQASALVSARHEPPPHGPQTANYREQKMSAGHQHQTTASSPITASSTVPPSGRRGGQVAEPQTRRVKEEELVGYRSYSPSFSRKAGHPLQQAHSFREPSYSGPHLTWSPADCEGALVPRPQSTPALSASDEKRASLGEDRELLSPVSLNQEVVLRQKPPSGRRTPVQATRQPHYPPQAEPPEPIGLEPSRGTPSPVSGGPTPTRRANGSLAQHAYNSLSSIPFIDDPSSPGSDLQACYVPACSVVSSSTVATLSVSPTLSSISPFVTLCSQNLRSIKSRRSSYLLAITTERSKSCDEGLNTFREEGRVFSKLPKRVKSFFTDGSLESLRAQEEARSKRHSTSELGTITFSDIRREGWLHCKQILTEKGKKVGGGMRPWKRVFSVLRSHSLFLYKDKREAVLHGAGPGQDEHPPISIRGCLIDIAYSETKRKHTLRLTTQDFCEYLLQAEDRDDMLAWIRVIRENSKTGNEEIGFSGQALINKKLNDYRKHSLTGSKPDSSPRAHRMIPPFLLAKTDNASVNRARTDWVNTQRADGRGVSTVQIRLKSKTVATEMKSENFRGGPSWCFRFMRRKGLSIRARTTVCQQLPPDYQEKITNFGEFTQRKIEEYSIGPDQIINMDEVPLTFDLPLTRTVNKKGESSITLRTTGHERTNFTCVLGCTASGLKLPPMVIFKWITMPKEKIPNGISFKVNKKGWMMESVMKEWLNECYVKRPGGFSRQKKALLVLDSMRAHITDSVKAAIKSTSSIPAVIPGGTTKHLQPLDISVNHDNKALWGINIMKKAKKTGSPKAFGVRLEDCQPAVNHKFVPLIVEMCCGVVEETGLEYTGIYRVPGNNAMVSNLQEHLDKGLDINTAEERWQDLNVISSLLKSFFRKLPEPLFTDDKYNDFIDANRIEDAEDRLKTMKKLLHDLPDYYYHTLKFLVGHLKKVADNADKNKMEPRNLALVFGPTLVRTSEDNMTDMVIHMPDRYKIVETLILHHDWFFTDGELDKEEKDKRNMQPVPNIDHLLSNIGRPGMPGEASDSTTSNFLKSKFSSLSKKDLNARDFLPKSIISAVTRKRKKSLSTHLQDDSADEDSEHEPLRPNSFHCQHYQTTYPRPPAESSSSNVRPHNQARGLPIVPFWIRPTRLPSLYPSSSFYGTQQPDWNQSAPVHYRKTRGERTRAVSMNLDLELGRGEDRVRGWRAERVELIRVIEGPPGQ</sequence>
<dbReference type="Pfam" id="PF00169">
    <property type="entry name" value="PH"/>
    <property type="match status" value="1"/>
</dbReference>
<dbReference type="InterPro" id="IPR036034">
    <property type="entry name" value="PDZ_sf"/>
</dbReference>
<dbReference type="CDD" id="cd06756">
    <property type="entry name" value="PDZ_ARHGAP21_23-like"/>
    <property type="match status" value="1"/>
</dbReference>
<dbReference type="SUPFAM" id="SSF46689">
    <property type="entry name" value="Homeodomain-like"/>
    <property type="match status" value="1"/>
</dbReference>
<dbReference type="PANTHER" id="PTHR23175:SF5">
    <property type="entry name" value="RHO GTPASE-ACTIVATING PROTEIN 23"/>
    <property type="match status" value="1"/>
</dbReference>
<dbReference type="SUPFAM" id="SSF48350">
    <property type="entry name" value="GTPase activation domain, GAP"/>
    <property type="match status" value="1"/>
</dbReference>
<feature type="region of interest" description="Disordered" evidence="3">
    <location>
        <begin position="401"/>
        <end position="422"/>
    </location>
</feature>
<feature type="compositionally biased region" description="Basic and acidic residues" evidence="3">
    <location>
        <begin position="529"/>
        <end position="539"/>
    </location>
</feature>
<accession>A0AAD6BCL5</accession>
<evidence type="ECO:0000313" key="8">
    <source>
        <dbReference type="EMBL" id="KAJ4941028.1"/>
    </source>
</evidence>
<dbReference type="CDD" id="cd04395">
    <property type="entry name" value="RhoGAP_ARHGAP21"/>
    <property type="match status" value="1"/>
</dbReference>
<dbReference type="FunFam" id="2.30.42.10:FF:000066">
    <property type="entry name" value="Rho GTPase activating protein 21"/>
    <property type="match status" value="1"/>
</dbReference>
<dbReference type="GO" id="GO:0003677">
    <property type="term" value="F:DNA binding"/>
    <property type="evidence" value="ECO:0007669"/>
    <property type="project" value="UniProtKB-KW"/>
</dbReference>
<keyword evidence="1" id="KW-0343">GTPase activation</keyword>
<feature type="region of interest" description="Disordered" evidence="3">
    <location>
        <begin position="75"/>
        <end position="97"/>
    </location>
</feature>
<feature type="compositionally biased region" description="Pro residues" evidence="3">
    <location>
        <begin position="640"/>
        <end position="650"/>
    </location>
</feature>
<dbReference type="Pfam" id="PF17820">
    <property type="entry name" value="PDZ_6"/>
    <property type="match status" value="1"/>
</dbReference>
<reference evidence="8" key="1">
    <citation type="submission" date="2022-11" db="EMBL/GenBank/DDBJ databases">
        <title>Chromosome-level genome of Pogonophryne albipinna.</title>
        <authorList>
            <person name="Jo E."/>
        </authorList>
    </citation>
    <scope>NUCLEOTIDE SEQUENCE</scope>
    <source>
        <strain evidence="8">SGF0006</strain>
        <tissue evidence="8">Muscle</tissue>
    </source>
</reference>
<feature type="region of interest" description="Disordered" evidence="3">
    <location>
        <begin position="1527"/>
        <end position="1580"/>
    </location>
</feature>
<dbReference type="EMBL" id="JAPTMU010000007">
    <property type="protein sequence ID" value="KAJ4941028.1"/>
    <property type="molecule type" value="Genomic_DNA"/>
</dbReference>
<dbReference type="SMART" id="SM00233">
    <property type="entry name" value="PH"/>
    <property type="match status" value="1"/>
</dbReference>
<dbReference type="InterPro" id="IPR000198">
    <property type="entry name" value="RhoGAP_dom"/>
</dbReference>
<feature type="compositionally biased region" description="Basic and acidic residues" evidence="3">
    <location>
        <begin position="596"/>
        <end position="609"/>
    </location>
</feature>
<evidence type="ECO:0000259" key="7">
    <source>
        <dbReference type="PROSITE" id="PS51253"/>
    </source>
</evidence>
<dbReference type="PROSITE" id="PS50238">
    <property type="entry name" value="RHOGAP"/>
    <property type="match status" value="1"/>
</dbReference>
<feature type="non-terminal residue" evidence="8">
    <location>
        <position position="1668"/>
    </location>
</feature>
<dbReference type="GO" id="GO:0005096">
    <property type="term" value="F:GTPase activator activity"/>
    <property type="evidence" value="ECO:0007669"/>
    <property type="project" value="UniProtKB-KW"/>
</dbReference>
<evidence type="ECO:0008006" key="10">
    <source>
        <dbReference type="Google" id="ProtNLM"/>
    </source>
</evidence>
<keyword evidence="9" id="KW-1185">Reference proteome</keyword>
<dbReference type="InterPro" id="IPR011993">
    <property type="entry name" value="PH-like_dom_sf"/>
</dbReference>
<evidence type="ECO:0000259" key="4">
    <source>
        <dbReference type="PROSITE" id="PS50003"/>
    </source>
</evidence>
<dbReference type="SMART" id="SM00228">
    <property type="entry name" value="PDZ"/>
    <property type="match status" value="1"/>
</dbReference>
<feature type="compositionally biased region" description="Polar residues" evidence="3">
    <location>
        <begin position="1555"/>
        <end position="1578"/>
    </location>
</feature>
<comment type="caution">
    <text evidence="8">The sequence shown here is derived from an EMBL/GenBank/DDBJ whole genome shotgun (WGS) entry which is preliminary data.</text>
</comment>
<evidence type="ECO:0000259" key="6">
    <source>
        <dbReference type="PROSITE" id="PS50238"/>
    </source>
</evidence>
<feature type="region of interest" description="Disordered" evidence="3">
    <location>
        <begin position="248"/>
        <end position="320"/>
    </location>
</feature>
<dbReference type="InterPro" id="IPR008936">
    <property type="entry name" value="Rho_GTPase_activation_prot"/>
</dbReference>
<dbReference type="Gene3D" id="2.30.42.10">
    <property type="match status" value="1"/>
</dbReference>
<evidence type="ECO:0000256" key="3">
    <source>
        <dbReference type="SAM" id="MobiDB-lite"/>
    </source>
</evidence>
<dbReference type="InterPro" id="IPR001478">
    <property type="entry name" value="PDZ"/>
</dbReference>
<dbReference type="Gene3D" id="1.10.555.10">
    <property type="entry name" value="Rho GTPase activation protein"/>
    <property type="match status" value="1"/>
</dbReference>
<dbReference type="InterPro" id="IPR004875">
    <property type="entry name" value="DDE_SF_endonuclease_dom"/>
</dbReference>
<dbReference type="FunFam" id="1.10.555.10:FF:000014">
    <property type="entry name" value="Rho GTPase activating protein 21"/>
    <property type="match status" value="1"/>
</dbReference>
<dbReference type="Gene3D" id="2.30.29.30">
    <property type="entry name" value="Pleckstrin-homology domain (PH domain)/Phosphotyrosine-binding domain (PTB)"/>
    <property type="match status" value="1"/>
</dbReference>
<dbReference type="InterPro" id="IPR041489">
    <property type="entry name" value="PDZ_6"/>
</dbReference>
<gene>
    <name evidence="8" type="ORF">JOQ06_027315</name>
</gene>
<feature type="compositionally biased region" description="Low complexity" evidence="3">
    <location>
        <begin position="655"/>
        <end position="671"/>
    </location>
</feature>
<proteinExistence type="predicted"/>
<dbReference type="Pfam" id="PF00620">
    <property type="entry name" value="RhoGAP"/>
    <property type="match status" value="1"/>
</dbReference>
<feature type="compositionally biased region" description="Low complexity" evidence="3">
    <location>
        <begin position="401"/>
        <end position="410"/>
    </location>
</feature>
<dbReference type="PROSITE" id="PS51253">
    <property type="entry name" value="HTH_CENPB"/>
    <property type="match status" value="1"/>
</dbReference>
<dbReference type="InterPro" id="IPR006600">
    <property type="entry name" value="HTH_CenpB_DNA-bd_dom"/>
</dbReference>
<dbReference type="SMART" id="SM00324">
    <property type="entry name" value="RhoGAP"/>
    <property type="match status" value="1"/>
</dbReference>
<feature type="compositionally biased region" description="Pro residues" evidence="3">
    <location>
        <begin position="248"/>
        <end position="262"/>
    </location>
</feature>
<evidence type="ECO:0000256" key="1">
    <source>
        <dbReference type="ARBA" id="ARBA00022468"/>
    </source>
</evidence>
<feature type="domain" description="PH" evidence="4">
    <location>
        <begin position="818"/>
        <end position="933"/>
    </location>
</feature>
<feature type="domain" description="Rho-GAP" evidence="6">
    <location>
        <begin position="1261"/>
        <end position="1452"/>
    </location>
</feature>
<dbReference type="PROSITE" id="PS50003">
    <property type="entry name" value="PH_DOMAIN"/>
    <property type="match status" value="1"/>
</dbReference>
<feature type="region of interest" description="Disordered" evidence="3">
    <location>
        <begin position="1462"/>
        <end position="1495"/>
    </location>
</feature>
<dbReference type="SUPFAM" id="SSF50729">
    <property type="entry name" value="PH domain-like"/>
    <property type="match status" value="1"/>
</dbReference>
<dbReference type="Proteomes" id="UP001219934">
    <property type="component" value="Unassembled WGS sequence"/>
</dbReference>
<name>A0AAD6BCL5_9TELE</name>
<protein>
    <recommendedName>
        <fullName evidence="10">Rho GTPase-activating protein 23-like</fullName>
    </recommendedName>
</protein>
<feature type="region of interest" description="Disordered" evidence="3">
    <location>
        <begin position="473"/>
        <end position="674"/>
    </location>
</feature>
<dbReference type="GO" id="GO:0007165">
    <property type="term" value="P:signal transduction"/>
    <property type="evidence" value="ECO:0007669"/>
    <property type="project" value="InterPro"/>
</dbReference>
<feature type="domain" description="PDZ" evidence="5">
    <location>
        <begin position="106"/>
        <end position="216"/>
    </location>
</feature>
<feature type="compositionally biased region" description="Low complexity" evidence="3">
    <location>
        <begin position="503"/>
        <end position="518"/>
    </location>
</feature>
<evidence type="ECO:0000259" key="5">
    <source>
        <dbReference type="PROSITE" id="PS50106"/>
    </source>
</evidence>
<evidence type="ECO:0000256" key="2">
    <source>
        <dbReference type="ARBA" id="ARBA00023125"/>
    </source>
</evidence>
<dbReference type="PANTHER" id="PTHR23175">
    <property type="entry name" value="PDZ DOMAIN-CONTAINING PROTEIN"/>
    <property type="match status" value="1"/>
</dbReference>
<keyword evidence="2" id="KW-0238">DNA-binding</keyword>
<dbReference type="InterPro" id="IPR001849">
    <property type="entry name" value="PH_domain"/>
</dbReference>
<dbReference type="Gene3D" id="1.10.10.60">
    <property type="entry name" value="Homeodomain-like"/>
    <property type="match status" value="1"/>
</dbReference>
<dbReference type="PROSITE" id="PS50106">
    <property type="entry name" value="PDZ"/>
    <property type="match status" value="1"/>
</dbReference>
<organism evidence="8 9">
    <name type="scientific">Pogonophryne albipinna</name>
    <dbReference type="NCBI Taxonomy" id="1090488"/>
    <lineage>
        <taxon>Eukaryota</taxon>
        <taxon>Metazoa</taxon>
        <taxon>Chordata</taxon>
        <taxon>Craniata</taxon>
        <taxon>Vertebrata</taxon>
        <taxon>Euteleostomi</taxon>
        <taxon>Actinopterygii</taxon>
        <taxon>Neopterygii</taxon>
        <taxon>Teleostei</taxon>
        <taxon>Neoteleostei</taxon>
        <taxon>Acanthomorphata</taxon>
        <taxon>Eupercaria</taxon>
        <taxon>Perciformes</taxon>
        <taxon>Notothenioidei</taxon>
        <taxon>Pogonophryne</taxon>
    </lineage>
</organism>
<dbReference type="Pfam" id="PF03221">
    <property type="entry name" value="HTH_Tnp_Tc5"/>
    <property type="match status" value="1"/>
</dbReference>
<dbReference type="CDD" id="cd01253">
    <property type="entry name" value="PH_ARHGAP21-like"/>
    <property type="match status" value="1"/>
</dbReference>
<dbReference type="SMART" id="SM00674">
    <property type="entry name" value="CENPB"/>
    <property type="match status" value="1"/>
</dbReference>